<protein>
    <recommendedName>
        <fullName evidence="4">Lipoprotein</fullName>
    </recommendedName>
</protein>
<gene>
    <name evidence="2" type="ORF">KU392_12420</name>
</gene>
<sequence length="127" mass="14009">MRKLLLMLALASLGCGFASESARAAGPPVKAMDGVLVNAEGMTLYTYDKDRDMPGKSVCNDQCAENWPPLPVAEDGSAEGDYSIIMRDDGSKQWAYRGQPLYLYKKDMKQGDMMGDEALNVWHVIKQ</sequence>
<comment type="caution">
    <text evidence="2">The sequence shown here is derived from an EMBL/GenBank/DDBJ whole genome shotgun (WGS) entry which is preliminary data.</text>
</comment>
<reference evidence="2 3" key="1">
    <citation type="submission" date="2021-06" db="EMBL/GenBank/DDBJ databases">
        <authorList>
            <person name="Lu T."/>
            <person name="Wang Q."/>
            <person name="Han X."/>
        </authorList>
    </citation>
    <scope>NUCLEOTIDE SEQUENCE [LARGE SCALE GENOMIC DNA]</scope>
    <source>
        <strain evidence="2 3">LAM0050</strain>
    </source>
</reference>
<proteinExistence type="predicted"/>
<dbReference type="Proteomes" id="UP000722165">
    <property type="component" value="Unassembled WGS sequence"/>
</dbReference>
<keyword evidence="3" id="KW-1185">Reference proteome</keyword>
<dbReference type="PANTHER" id="PTHR39335:SF1">
    <property type="entry name" value="BLL4220 PROTEIN"/>
    <property type="match status" value="1"/>
</dbReference>
<dbReference type="PANTHER" id="PTHR39335">
    <property type="entry name" value="BLL4220 PROTEIN"/>
    <property type="match status" value="1"/>
</dbReference>
<dbReference type="InterPro" id="IPR005297">
    <property type="entry name" value="Lipoprotein_repeat"/>
</dbReference>
<dbReference type="PROSITE" id="PS51257">
    <property type="entry name" value="PROKAR_LIPOPROTEIN"/>
    <property type="match status" value="1"/>
</dbReference>
<evidence type="ECO:0000313" key="3">
    <source>
        <dbReference type="Proteomes" id="UP000722165"/>
    </source>
</evidence>
<keyword evidence="1" id="KW-0732">Signal</keyword>
<name>A0ABS6NRN6_9BURK</name>
<feature type="signal peptide" evidence="1">
    <location>
        <begin position="1"/>
        <end position="24"/>
    </location>
</feature>
<evidence type="ECO:0000313" key="2">
    <source>
        <dbReference type="EMBL" id="MBV4398044.1"/>
    </source>
</evidence>
<dbReference type="Pfam" id="PF03640">
    <property type="entry name" value="Lipoprotein_15"/>
    <property type="match status" value="2"/>
</dbReference>
<organism evidence="2 3">
    <name type="scientific">Advenella alkanexedens</name>
    <dbReference type="NCBI Taxonomy" id="1481665"/>
    <lineage>
        <taxon>Bacteria</taxon>
        <taxon>Pseudomonadati</taxon>
        <taxon>Pseudomonadota</taxon>
        <taxon>Betaproteobacteria</taxon>
        <taxon>Burkholderiales</taxon>
        <taxon>Alcaligenaceae</taxon>
    </lineage>
</organism>
<dbReference type="PIRSF" id="PIRSF029720">
    <property type="entry name" value="UCP029720"/>
    <property type="match status" value="1"/>
</dbReference>
<dbReference type="EMBL" id="JAHSPR010000011">
    <property type="protein sequence ID" value="MBV4398044.1"/>
    <property type="molecule type" value="Genomic_DNA"/>
</dbReference>
<dbReference type="RefSeq" id="WP_169293307.1">
    <property type="nucleotide sequence ID" value="NZ_JAHSPR010000011.1"/>
</dbReference>
<feature type="chain" id="PRO_5046032673" description="Lipoprotein" evidence="1">
    <location>
        <begin position="25"/>
        <end position="127"/>
    </location>
</feature>
<evidence type="ECO:0000256" key="1">
    <source>
        <dbReference type="SAM" id="SignalP"/>
    </source>
</evidence>
<evidence type="ECO:0008006" key="4">
    <source>
        <dbReference type="Google" id="ProtNLM"/>
    </source>
</evidence>
<dbReference type="InterPro" id="IPR014558">
    <property type="entry name" value="UCP029720"/>
</dbReference>
<accession>A0ABS6NRN6</accession>